<evidence type="ECO:0000313" key="3">
    <source>
        <dbReference type="Proteomes" id="UP000193467"/>
    </source>
</evidence>
<name>A0A1Y2G8S7_9BASI</name>
<dbReference type="InterPro" id="IPR000210">
    <property type="entry name" value="BTB/POZ_dom"/>
</dbReference>
<dbReference type="PROSITE" id="PS50097">
    <property type="entry name" value="BTB"/>
    <property type="match status" value="1"/>
</dbReference>
<dbReference type="AlphaFoldDB" id="A0A1Y2G8S7"/>
<reference evidence="2 3" key="1">
    <citation type="submission" date="2016-07" db="EMBL/GenBank/DDBJ databases">
        <title>Pervasive Adenine N6-methylation of Active Genes in Fungi.</title>
        <authorList>
            <consortium name="DOE Joint Genome Institute"/>
            <person name="Mondo S.J."/>
            <person name="Dannebaum R.O."/>
            <person name="Kuo R.C."/>
            <person name="Labutti K."/>
            <person name="Haridas S."/>
            <person name="Kuo A."/>
            <person name="Salamov A."/>
            <person name="Ahrendt S.R."/>
            <person name="Lipzen A."/>
            <person name="Sullivan W."/>
            <person name="Andreopoulos W.B."/>
            <person name="Clum A."/>
            <person name="Lindquist E."/>
            <person name="Daum C."/>
            <person name="Ramamoorthy G.K."/>
            <person name="Gryganskyi A."/>
            <person name="Culley D."/>
            <person name="Magnuson J.K."/>
            <person name="James T.Y."/>
            <person name="O'Malley M.A."/>
            <person name="Stajich J.E."/>
            <person name="Spatafora J.W."/>
            <person name="Visel A."/>
            <person name="Grigoriev I.V."/>
        </authorList>
    </citation>
    <scope>NUCLEOTIDE SEQUENCE [LARGE SCALE GENOMIC DNA]</scope>
    <source>
        <strain evidence="2 3">62-1032</strain>
    </source>
</reference>
<accession>A0A1Y2G8S7</accession>
<dbReference type="SMART" id="SM00225">
    <property type="entry name" value="BTB"/>
    <property type="match status" value="1"/>
</dbReference>
<dbReference type="PANTHER" id="PTHR24413">
    <property type="entry name" value="SPECKLE-TYPE POZ PROTEIN"/>
    <property type="match status" value="1"/>
</dbReference>
<evidence type="ECO:0000259" key="1">
    <source>
        <dbReference type="PROSITE" id="PS50097"/>
    </source>
</evidence>
<dbReference type="Gene3D" id="3.30.710.10">
    <property type="entry name" value="Potassium Channel Kv1.1, Chain A"/>
    <property type="match status" value="2"/>
</dbReference>
<keyword evidence="3" id="KW-1185">Reference proteome</keyword>
<protein>
    <recommendedName>
        <fullName evidence="1">BTB domain-containing protein</fullName>
    </recommendedName>
</protein>
<feature type="domain" description="BTB" evidence="1">
    <location>
        <begin position="19"/>
        <end position="155"/>
    </location>
</feature>
<organism evidence="2 3">
    <name type="scientific">Leucosporidium creatinivorum</name>
    <dbReference type="NCBI Taxonomy" id="106004"/>
    <lineage>
        <taxon>Eukaryota</taxon>
        <taxon>Fungi</taxon>
        <taxon>Dikarya</taxon>
        <taxon>Basidiomycota</taxon>
        <taxon>Pucciniomycotina</taxon>
        <taxon>Microbotryomycetes</taxon>
        <taxon>Leucosporidiales</taxon>
        <taxon>Leucosporidium</taxon>
    </lineage>
</organism>
<dbReference type="EMBL" id="MCGR01000001">
    <property type="protein sequence ID" value="ORY92958.1"/>
    <property type="molecule type" value="Genomic_DNA"/>
</dbReference>
<gene>
    <name evidence="2" type="ORF">BCR35DRAFT_311845</name>
</gene>
<comment type="caution">
    <text evidence="2">The sequence shown here is derived from an EMBL/GenBank/DDBJ whole genome shotgun (WGS) entry which is preliminary data.</text>
</comment>
<dbReference type="InParanoid" id="A0A1Y2G8S7"/>
<dbReference type="InterPro" id="IPR011333">
    <property type="entry name" value="SKP1/BTB/POZ_sf"/>
</dbReference>
<dbReference type="SUPFAM" id="SSF54695">
    <property type="entry name" value="POZ domain"/>
    <property type="match status" value="1"/>
</dbReference>
<sequence length="293" mass="33312">MIESAITNTISLIDTELVHDVLFIVDSSPERPLFGSKSALSAACPYFKVMFESGFKESKSIEDYAGASEDEEEPYIAGSILKLVDEASQELRLARYFSADGSDEDTPISKKRKLLAGQDEEAASHYTRILIEDTTYEAFRALLVYLATGDIYFEPLLSQIGQEAFDSFHAKYEIDHPDKPKPVSPLSMYRLAHRYELDDLRARCLVQLNRSLVDSKLVREAFSEECFLYTEIKDVVHKRMASSWLSIQKSKEWIDTMKQIEAGALPYSSTLLASFMLRKASEPAQTGFQRRYY</sequence>
<dbReference type="OrthoDB" id="2523671at2759"/>
<dbReference type="Proteomes" id="UP000193467">
    <property type="component" value="Unassembled WGS sequence"/>
</dbReference>
<proteinExistence type="predicted"/>
<evidence type="ECO:0000313" key="2">
    <source>
        <dbReference type="EMBL" id="ORY92958.1"/>
    </source>
</evidence>